<evidence type="ECO:0000313" key="3">
    <source>
        <dbReference type="Proteomes" id="UP001174936"/>
    </source>
</evidence>
<feature type="region of interest" description="Disordered" evidence="1">
    <location>
        <begin position="440"/>
        <end position="460"/>
    </location>
</feature>
<feature type="compositionally biased region" description="Low complexity" evidence="1">
    <location>
        <begin position="196"/>
        <end position="218"/>
    </location>
</feature>
<dbReference type="AlphaFoldDB" id="A0AA39Y366"/>
<name>A0AA39Y366_9PEZI</name>
<organism evidence="2 3">
    <name type="scientific">Cercophora newfieldiana</name>
    <dbReference type="NCBI Taxonomy" id="92897"/>
    <lineage>
        <taxon>Eukaryota</taxon>
        <taxon>Fungi</taxon>
        <taxon>Dikarya</taxon>
        <taxon>Ascomycota</taxon>
        <taxon>Pezizomycotina</taxon>
        <taxon>Sordariomycetes</taxon>
        <taxon>Sordariomycetidae</taxon>
        <taxon>Sordariales</taxon>
        <taxon>Lasiosphaeriaceae</taxon>
        <taxon>Cercophora</taxon>
    </lineage>
</organism>
<proteinExistence type="predicted"/>
<protein>
    <recommendedName>
        <fullName evidence="4">F-box domain-containing protein</fullName>
    </recommendedName>
</protein>
<reference evidence="2" key="1">
    <citation type="submission" date="2023-06" db="EMBL/GenBank/DDBJ databases">
        <title>Genome-scale phylogeny and comparative genomics of the fungal order Sordariales.</title>
        <authorList>
            <consortium name="Lawrence Berkeley National Laboratory"/>
            <person name="Hensen N."/>
            <person name="Bonometti L."/>
            <person name="Westerberg I."/>
            <person name="Brannstrom I.O."/>
            <person name="Guillou S."/>
            <person name="Cros-Aarteil S."/>
            <person name="Calhoun S."/>
            <person name="Haridas S."/>
            <person name="Kuo A."/>
            <person name="Mondo S."/>
            <person name="Pangilinan J."/>
            <person name="Riley R."/>
            <person name="Labutti K."/>
            <person name="Andreopoulos B."/>
            <person name="Lipzen A."/>
            <person name="Chen C."/>
            <person name="Yanf M."/>
            <person name="Daum C."/>
            <person name="Ng V."/>
            <person name="Clum A."/>
            <person name="Steindorff A."/>
            <person name="Ohm R."/>
            <person name="Martin F."/>
            <person name="Silar P."/>
            <person name="Natvig D."/>
            <person name="Lalanne C."/>
            <person name="Gautier V."/>
            <person name="Ament-Velasquez S.L."/>
            <person name="Kruys A."/>
            <person name="Hutchinson M.I."/>
            <person name="Powell A.J."/>
            <person name="Barry K."/>
            <person name="Miller A.N."/>
            <person name="Grigoriev I.V."/>
            <person name="Debuchy R."/>
            <person name="Gladieux P."/>
            <person name="Thoren M.H."/>
            <person name="Johannesson H."/>
        </authorList>
    </citation>
    <scope>NUCLEOTIDE SEQUENCE</scope>
    <source>
        <strain evidence="2">SMH2532-1</strain>
    </source>
</reference>
<evidence type="ECO:0008006" key="4">
    <source>
        <dbReference type="Google" id="ProtNLM"/>
    </source>
</evidence>
<evidence type="ECO:0000256" key="1">
    <source>
        <dbReference type="SAM" id="MobiDB-lite"/>
    </source>
</evidence>
<feature type="region of interest" description="Disordered" evidence="1">
    <location>
        <begin position="196"/>
        <end position="220"/>
    </location>
</feature>
<keyword evidence="3" id="KW-1185">Reference proteome</keyword>
<gene>
    <name evidence="2" type="ORF">B0T16DRAFT_333158</name>
</gene>
<dbReference type="Proteomes" id="UP001174936">
    <property type="component" value="Unassembled WGS sequence"/>
</dbReference>
<dbReference type="EMBL" id="JAULSV010000005">
    <property type="protein sequence ID" value="KAK0644560.1"/>
    <property type="molecule type" value="Genomic_DNA"/>
</dbReference>
<comment type="caution">
    <text evidence="2">The sequence shown here is derived from an EMBL/GenBank/DDBJ whole genome shotgun (WGS) entry which is preliminary data.</text>
</comment>
<accession>A0AA39Y366</accession>
<evidence type="ECO:0000313" key="2">
    <source>
        <dbReference type="EMBL" id="KAK0644560.1"/>
    </source>
</evidence>
<sequence>MIQTEGTPCNLPVEIQHSALLQLLTNSLILIHTTPYLSCYDVLNLAATSRAFRFLVYQTPQVFRRLELSNVRTAQFDIDAIDHGGESWRNNQVDENLTEDDFYSGPLRGIFSSLRRADILRDVQILSLDSLSVTAELIHDILIDSAFSVRILSIRGTKNLNERKLRGALQYACRESRAPGTPRLKGLYVFGPRDSLSDSPPGSSGSSPTPGGSSPISDVASSWNSRSQKALTESLVEEPEAWYARSGEQFPRRISPEWASTLVACDGVIAFDSVLCKGPRHINSPAWGSVNIDALNAAGSPASANVPHHAVATHSLLEGCAGCGSAPEGWTVWGEYSMTSQQDRYERRTSASHSADIGRFPLLAPPPMHSANIMAAMCPTGQQVKQRSFAAPALKHTKARFIPRCSDCLLERYCKGCYRWWCEACYIGPFALSSSNDEVISPNNSNVSPPHPSPSGVGAGPSRDVRVHHGLCVAGACRLRLGAET</sequence>